<evidence type="ECO:0000256" key="1">
    <source>
        <dbReference type="SAM" id="Phobius"/>
    </source>
</evidence>
<evidence type="ECO:0008006" key="4">
    <source>
        <dbReference type="Google" id="ProtNLM"/>
    </source>
</evidence>
<protein>
    <recommendedName>
        <fullName evidence="4">Transmembrane protein</fullName>
    </recommendedName>
</protein>
<keyword evidence="1" id="KW-1133">Transmembrane helix</keyword>
<keyword evidence="3" id="KW-1185">Reference proteome</keyword>
<dbReference type="HOGENOM" id="CLU_1458431_0_0_7"/>
<proteinExistence type="predicted"/>
<accession>B8J6W6</accession>
<dbReference type="KEGG" id="acp:A2cp1_3763"/>
<keyword evidence="1" id="KW-0472">Membrane</keyword>
<name>B8J6W6_ANAD2</name>
<evidence type="ECO:0000313" key="2">
    <source>
        <dbReference type="EMBL" id="ACL67088.1"/>
    </source>
</evidence>
<feature type="transmembrane region" description="Helical" evidence="1">
    <location>
        <begin position="55"/>
        <end position="75"/>
    </location>
</feature>
<keyword evidence="1" id="KW-0812">Transmembrane</keyword>
<dbReference type="AlphaFoldDB" id="B8J6W6"/>
<evidence type="ECO:0000313" key="3">
    <source>
        <dbReference type="Proteomes" id="UP000007089"/>
    </source>
</evidence>
<dbReference type="Proteomes" id="UP000007089">
    <property type="component" value="Chromosome"/>
</dbReference>
<sequence length="185" mass="20398">MRSLFVWVFVFGVFAVGALPAAVAAWWFHHALPAPGSGQVDPVFEFFTKNMRGSFFAGFLTIGGFMLSLKTFVLVKMKEGLYDSAAYKEHAERARAFGHTESHYAPLRRLSHLLFFSILAALVTSALQLTVGLIPRWWAAAACLSFAGGTIVLLLVSLLQIKQNLDVWFTSLDEDAGKQSATRPQ</sequence>
<organism evidence="2 3">
    <name type="scientific">Anaeromyxobacter dehalogenans (strain ATCC BAA-258 / DSM 21875 / 2CP-1)</name>
    <dbReference type="NCBI Taxonomy" id="455488"/>
    <lineage>
        <taxon>Bacteria</taxon>
        <taxon>Pseudomonadati</taxon>
        <taxon>Myxococcota</taxon>
        <taxon>Myxococcia</taxon>
        <taxon>Myxococcales</taxon>
        <taxon>Cystobacterineae</taxon>
        <taxon>Anaeromyxobacteraceae</taxon>
        <taxon>Anaeromyxobacter</taxon>
    </lineage>
</organism>
<reference evidence="2" key="1">
    <citation type="submission" date="2009-01" db="EMBL/GenBank/DDBJ databases">
        <title>Complete sequence of Anaeromyxobacter dehalogenans 2CP-1.</title>
        <authorList>
            <consortium name="US DOE Joint Genome Institute"/>
            <person name="Lucas S."/>
            <person name="Copeland A."/>
            <person name="Lapidus A."/>
            <person name="Glavina del Rio T."/>
            <person name="Dalin E."/>
            <person name="Tice H."/>
            <person name="Bruce D."/>
            <person name="Goodwin L."/>
            <person name="Pitluck S."/>
            <person name="Saunders E."/>
            <person name="Brettin T."/>
            <person name="Detter J.C."/>
            <person name="Han C."/>
            <person name="Larimer F."/>
            <person name="Land M."/>
            <person name="Hauser L."/>
            <person name="Kyrpides N."/>
            <person name="Ovchinnikova G."/>
            <person name="Beliaev A.S."/>
            <person name="Richardson P."/>
        </authorList>
    </citation>
    <scope>NUCLEOTIDE SEQUENCE</scope>
    <source>
        <strain evidence="2">2CP-1</strain>
    </source>
</reference>
<feature type="transmembrane region" description="Helical" evidence="1">
    <location>
        <begin position="113"/>
        <end position="131"/>
    </location>
</feature>
<dbReference type="EMBL" id="CP001359">
    <property type="protein sequence ID" value="ACL67088.1"/>
    <property type="molecule type" value="Genomic_DNA"/>
</dbReference>
<feature type="transmembrane region" description="Helical" evidence="1">
    <location>
        <begin position="137"/>
        <end position="159"/>
    </location>
</feature>
<dbReference type="RefSeq" id="WP_011422673.1">
    <property type="nucleotide sequence ID" value="NC_011891.1"/>
</dbReference>
<gene>
    <name evidence="2" type="ordered locus">A2cp1_3763</name>
</gene>